<organism evidence="8 9">
    <name type="scientific">Arthrobotrys conoides</name>
    <dbReference type="NCBI Taxonomy" id="74498"/>
    <lineage>
        <taxon>Eukaryota</taxon>
        <taxon>Fungi</taxon>
        <taxon>Dikarya</taxon>
        <taxon>Ascomycota</taxon>
        <taxon>Pezizomycotina</taxon>
        <taxon>Orbiliomycetes</taxon>
        <taxon>Orbiliales</taxon>
        <taxon>Orbiliaceae</taxon>
        <taxon>Arthrobotrys</taxon>
    </lineage>
</organism>
<evidence type="ECO:0000313" key="9">
    <source>
        <dbReference type="Proteomes" id="UP001307849"/>
    </source>
</evidence>
<reference evidence="8 9" key="1">
    <citation type="submission" date="2019-10" db="EMBL/GenBank/DDBJ databases">
        <authorList>
            <person name="Palmer J.M."/>
        </authorList>
    </citation>
    <scope>NUCLEOTIDE SEQUENCE [LARGE SCALE GENOMIC DNA]</scope>
    <source>
        <strain evidence="8 9">TWF506</strain>
    </source>
</reference>
<dbReference type="Gene3D" id="1.20.1250.20">
    <property type="entry name" value="MFS general substrate transporter like domains"/>
    <property type="match status" value="1"/>
</dbReference>
<dbReference type="FunFam" id="1.20.1250.20:FF:000247">
    <property type="entry name" value="MFS general substrate transporter"/>
    <property type="match status" value="1"/>
</dbReference>
<feature type="transmembrane region" description="Helical" evidence="7">
    <location>
        <begin position="434"/>
        <end position="456"/>
    </location>
</feature>
<dbReference type="InterPro" id="IPR036259">
    <property type="entry name" value="MFS_trans_sf"/>
</dbReference>
<evidence type="ECO:0000256" key="5">
    <source>
        <dbReference type="ARBA" id="ARBA00023136"/>
    </source>
</evidence>
<dbReference type="SUPFAM" id="SSF103473">
    <property type="entry name" value="MFS general substrate transporter"/>
    <property type="match status" value="1"/>
</dbReference>
<dbReference type="AlphaFoldDB" id="A0AAN8N5R1"/>
<evidence type="ECO:0000256" key="7">
    <source>
        <dbReference type="SAM" id="Phobius"/>
    </source>
</evidence>
<feature type="transmembrane region" description="Helical" evidence="7">
    <location>
        <begin position="408"/>
        <end position="428"/>
    </location>
</feature>
<dbReference type="GO" id="GO:0016020">
    <property type="term" value="C:membrane"/>
    <property type="evidence" value="ECO:0007669"/>
    <property type="project" value="UniProtKB-SubCell"/>
</dbReference>
<protein>
    <recommendedName>
        <fullName evidence="10">Allantoate permease</fullName>
    </recommendedName>
</protein>
<sequence length="562" mass="64174">MADIKSSQSAVEEPPIDSKDTKIGANNADSSSNQSDFDAATEQDIDGDYGSYGNHIFSDPKVAEYWRGVYENASYEGRHRFDPEITWSAAEEKRLKRVIDWRVMTWAWIMFFALDINRRNINRAITDGMLTELGMNTNDFNTGQTIFLVCFLSAELPSGLVSKKLGPDVWIPFIIFAWSIVSLSQIGLTNRAGYFAVRALLGFLMGGFIPDTVLYITYWYKAKELPIRLSWFWTVLSACNVIGSLLAAGILQMRGLAGWSGWKFLFLIEGGITALIGIASWFLMPASPSQTKGRFRKNPWFNEREEKILVNRLLRDDPSKGDMHNRQGVTPPLLWKCLKDFDLWPLYLIGLTAYIPPAPPQNYLAFILRQMGFSTLHANLLTIPSQFMFGVNLLIISRISEWVNERSLVSMASNIWMWPFLLALVLLPTNANGWVRYGLLTGLLSYPYCHAILVAWNSRNSNSVRARAVSAALYNMFVQSGNIIASNIYREADRPHYYTGNKILLAIASWNIVLFVLVKFWYVKRNARREAKWAELTNDERIDYIYNTKDEGTKRLDFRFVH</sequence>
<feature type="transmembrane region" description="Helical" evidence="7">
    <location>
        <begin position="200"/>
        <end position="219"/>
    </location>
</feature>
<evidence type="ECO:0000256" key="4">
    <source>
        <dbReference type="ARBA" id="ARBA00022989"/>
    </source>
</evidence>
<accession>A0AAN8N5R1</accession>
<dbReference type="PANTHER" id="PTHR43791">
    <property type="entry name" value="PERMEASE-RELATED"/>
    <property type="match status" value="1"/>
</dbReference>
<gene>
    <name evidence="8" type="ORF">TWF506_011062</name>
</gene>
<feature type="transmembrane region" description="Helical" evidence="7">
    <location>
        <begin position="169"/>
        <end position="188"/>
    </location>
</feature>
<feature type="transmembrane region" description="Helical" evidence="7">
    <location>
        <begin position="503"/>
        <end position="522"/>
    </location>
</feature>
<dbReference type="Proteomes" id="UP001307849">
    <property type="component" value="Unassembled WGS sequence"/>
</dbReference>
<evidence type="ECO:0000256" key="3">
    <source>
        <dbReference type="ARBA" id="ARBA00022692"/>
    </source>
</evidence>
<evidence type="ECO:0000256" key="1">
    <source>
        <dbReference type="ARBA" id="ARBA00004141"/>
    </source>
</evidence>
<feature type="transmembrane region" description="Helical" evidence="7">
    <location>
        <begin position="231"/>
        <end position="252"/>
    </location>
</feature>
<keyword evidence="3 7" id="KW-0812">Transmembrane</keyword>
<evidence type="ECO:0000256" key="2">
    <source>
        <dbReference type="ARBA" id="ARBA00022448"/>
    </source>
</evidence>
<name>A0AAN8N5R1_9PEZI</name>
<evidence type="ECO:0000313" key="8">
    <source>
        <dbReference type="EMBL" id="KAK6506139.1"/>
    </source>
</evidence>
<dbReference type="PANTHER" id="PTHR43791:SF14">
    <property type="entry name" value="MFS GENERAL SUBSTRATE TRANSPORTER"/>
    <property type="match status" value="1"/>
</dbReference>
<comment type="subcellular location">
    <subcellularLocation>
        <location evidence="1">Membrane</location>
        <topology evidence="1">Multi-pass membrane protein</topology>
    </subcellularLocation>
</comment>
<dbReference type="InterPro" id="IPR011701">
    <property type="entry name" value="MFS"/>
</dbReference>
<feature type="transmembrane region" description="Helical" evidence="7">
    <location>
        <begin position="264"/>
        <end position="284"/>
    </location>
</feature>
<proteinExistence type="predicted"/>
<keyword evidence="5 7" id="KW-0472">Membrane</keyword>
<evidence type="ECO:0000256" key="6">
    <source>
        <dbReference type="SAM" id="MobiDB-lite"/>
    </source>
</evidence>
<dbReference type="FunFam" id="1.20.1250.20:FF:000106">
    <property type="entry name" value="MFS transporter, putative"/>
    <property type="match status" value="1"/>
</dbReference>
<feature type="transmembrane region" description="Helical" evidence="7">
    <location>
        <begin position="376"/>
        <end position="396"/>
    </location>
</feature>
<dbReference type="EMBL" id="JAVHJM010000009">
    <property type="protein sequence ID" value="KAK6506139.1"/>
    <property type="molecule type" value="Genomic_DNA"/>
</dbReference>
<comment type="caution">
    <text evidence="8">The sequence shown here is derived from an EMBL/GenBank/DDBJ whole genome shotgun (WGS) entry which is preliminary data.</text>
</comment>
<evidence type="ECO:0008006" key="10">
    <source>
        <dbReference type="Google" id="ProtNLM"/>
    </source>
</evidence>
<keyword evidence="9" id="KW-1185">Reference proteome</keyword>
<feature type="compositionally biased region" description="Low complexity" evidence="6">
    <location>
        <begin position="25"/>
        <end position="38"/>
    </location>
</feature>
<feature type="transmembrane region" description="Helical" evidence="7">
    <location>
        <begin position="468"/>
        <end position="488"/>
    </location>
</feature>
<dbReference type="GO" id="GO:0022857">
    <property type="term" value="F:transmembrane transporter activity"/>
    <property type="evidence" value="ECO:0007669"/>
    <property type="project" value="InterPro"/>
</dbReference>
<dbReference type="Pfam" id="PF07690">
    <property type="entry name" value="MFS_1"/>
    <property type="match status" value="1"/>
</dbReference>
<keyword evidence="4 7" id="KW-1133">Transmembrane helix</keyword>
<keyword evidence="2" id="KW-0813">Transport</keyword>
<feature type="region of interest" description="Disordered" evidence="6">
    <location>
        <begin position="1"/>
        <end position="39"/>
    </location>
</feature>
<feature type="compositionally biased region" description="Polar residues" evidence="6">
    <location>
        <begin position="1"/>
        <end position="10"/>
    </location>
</feature>